<dbReference type="InterPro" id="IPR000182">
    <property type="entry name" value="GNAT_dom"/>
</dbReference>
<dbReference type="OMA" id="SITIWNQ"/>
<organism evidence="2 3">
    <name type="scientific">Heterostelium pallidum (strain ATCC 26659 / Pp 5 / PN500)</name>
    <name type="common">Cellular slime mold</name>
    <name type="synonym">Polysphondylium pallidum</name>
    <dbReference type="NCBI Taxonomy" id="670386"/>
    <lineage>
        <taxon>Eukaryota</taxon>
        <taxon>Amoebozoa</taxon>
        <taxon>Evosea</taxon>
        <taxon>Eumycetozoa</taxon>
        <taxon>Dictyostelia</taxon>
        <taxon>Acytosteliales</taxon>
        <taxon>Acytosteliaceae</taxon>
        <taxon>Heterostelium</taxon>
    </lineage>
</organism>
<dbReference type="RefSeq" id="XP_020436300.1">
    <property type="nucleotide sequence ID" value="XM_020574228.1"/>
</dbReference>
<gene>
    <name evidence="2" type="ORF">PPL_03258</name>
</gene>
<keyword evidence="3" id="KW-1185">Reference proteome</keyword>
<accession>D3B4D5</accession>
<evidence type="ECO:0000313" key="3">
    <source>
        <dbReference type="Proteomes" id="UP000001396"/>
    </source>
</evidence>
<dbReference type="InParanoid" id="D3B4D5"/>
<proteinExistence type="predicted"/>
<feature type="domain" description="N-acetyltransferase" evidence="1">
    <location>
        <begin position="43"/>
        <end position="114"/>
    </location>
</feature>
<dbReference type="Gene3D" id="3.40.630.30">
    <property type="match status" value="1"/>
</dbReference>
<dbReference type="Pfam" id="PF00583">
    <property type="entry name" value="Acetyltransf_1"/>
    <property type="match status" value="1"/>
</dbReference>
<evidence type="ECO:0000313" key="2">
    <source>
        <dbReference type="EMBL" id="EFA84183.1"/>
    </source>
</evidence>
<dbReference type="AlphaFoldDB" id="D3B4D5"/>
<sequence>MESNFVLSKIINQNTEKGNRSIPRLPPVVDNKKIIAYSHPRSYQIRPSLTPKHETIHAYDKESKRVAGSYSCNIKDQKINGYNKTIVYTFDYSVHPDFRRHGLFTILLRDMINKTHSNDAVISASVLKKPDSPSFKGCMNVGFRYFCDQFQYAWPSDHMIPLEPLPHGCEMQIWEEKDNKFIAERWQAAFGHWNFIPQDFNELLSYNQKYIAGTYFAQMRHGDTVSEASISVWNSDLIFNLSSGSADKSHRQLFSCYSMGEHGDFVFEQLLKHVNNHQHQQGVNFLFAGFSEFDPIRKHFPLFRSIKTLDFAHIIYTSSEEEWNFLQQKKQVVPVYNDPRDYGILTLLRDTPLASL</sequence>
<dbReference type="Proteomes" id="UP000001396">
    <property type="component" value="Unassembled WGS sequence"/>
</dbReference>
<evidence type="ECO:0000259" key="1">
    <source>
        <dbReference type="Pfam" id="PF00583"/>
    </source>
</evidence>
<name>D3B4D5_HETP5</name>
<reference evidence="2 3" key="1">
    <citation type="journal article" date="2011" name="Genome Res.">
        <title>Phylogeny-wide analysis of social amoeba genomes highlights ancient origins for complex intercellular communication.</title>
        <authorList>
            <person name="Heidel A.J."/>
            <person name="Lawal H.M."/>
            <person name="Felder M."/>
            <person name="Schilde C."/>
            <person name="Helps N.R."/>
            <person name="Tunggal B."/>
            <person name="Rivero F."/>
            <person name="John U."/>
            <person name="Schleicher M."/>
            <person name="Eichinger L."/>
            <person name="Platzer M."/>
            <person name="Noegel A.A."/>
            <person name="Schaap P."/>
            <person name="Gloeckner G."/>
        </authorList>
    </citation>
    <scope>NUCLEOTIDE SEQUENCE [LARGE SCALE GENOMIC DNA]</scope>
    <source>
        <strain evidence="3">ATCC 26659 / Pp 5 / PN500</strain>
    </source>
</reference>
<dbReference type="EMBL" id="ADBJ01000010">
    <property type="protein sequence ID" value="EFA84183.1"/>
    <property type="molecule type" value="Genomic_DNA"/>
</dbReference>
<protein>
    <recommendedName>
        <fullName evidence="1">N-acetyltransferase domain-containing protein</fullName>
    </recommendedName>
</protein>
<comment type="caution">
    <text evidence="2">The sequence shown here is derived from an EMBL/GenBank/DDBJ whole genome shotgun (WGS) entry which is preliminary data.</text>
</comment>
<dbReference type="GeneID" id="31358781"/>
<dbReference type="SUPFAM" id="SSF55729">
    <property type="entry name" value="Acyl-CoA N-acyltransferases (Nat)"/>
    <property type="match status" value="1"/>
</dbReference>
<dbReference type="InterPro" id="IPR016181">
    <property type="entry name" value="Acyl_CoA_acyltransferase"/>
</dbReference>
<dbReference type="GO" id="GO:0016747">
    <property type="term" value="F:acyltransferase activity, transferring groups other than amino-acyl groups"/>
    <property type="evidence" value="ECO:0007669"/>
    <property type="project" value="InterPro"/>
</dbReference>